<reference evidence="2 3" key="1">
    <citation type="submission" date="2024-04" db="EMBL/GenBank/DDBJ databases">
        <title>Bacillus oryzaecorticis sp. nov., a moderately halophilic bacterium isolated from rice husks.</title>
        <authorList>
            <person name="Zhu H.-S."/>
        </authorList>
    </citation>
    <scope>NUCLEOTIDE SEQUENCE [LARGE SCALE GENOMIC DNA]</scope>
    <source>
        <strain evidence="2 3">ZC255</strain>
    </source>
</reference>
<dbReference type="EMBL" id="JBBYAF010000006">
    <property type="protein sequence ID" value="MEL3971639.1"/>
    <property type="molecule type" value="Genomic_DNA"/>
</dbReference>
<evidence type="ECO:0000313" key="2">
    <source>
        <dbReference type="EMBL" id="MEL3971639.1"/>
    </source>
</evidence>
<organism evidence="2 3">
    <name type="scientific">Rossellomorea oryzaecorticis</name>
    <dbReference type="NCBI Taxonomy" id="1396505"/>
    <lineage>
        <taxon>Bacteria</taxon>
        <taxon>Bacillati</taxon>
        <taxon>Bacillota</taxon>
        <taxon>Bacilli</taxon>
        <taxon>Bacillales</taxon>
        <taxon>Bacillaceae</taxon>
        <taxon>Rossellomorea</taxon>
    </lineage>
</organism>
<evidence type="ECO:0000256" key="1">
    <source>
        <dbReference type="SAM" id="MobiDB-lite"/>
    </source>
</evidence>
<dbReference type="Proteomes" id="UP001389717">
    <property type="component" value="Unassembled WGS sequence"/>
</dbReference>
<feature type="region of interest" description="Disordered" evidence="1">
    <location>
        <begin position="166"/>
        <end position="200"/>
    </location>
</feature>
<feature type="compositionally biased region" description="Basic and acidic residues" evidence="1">
    <location>
        <begin position="169"/>
        <end position="178"/>
    </location>
</feature>
<dbReference type="InterPro" id="IPR019198">
    <property type="entry name" value="Beta_propeller_containing"/>
</dbReference>
<protein>
    <submittedName>
        <fullName evidence="2">Beta-propeller domain-containing protein</fullName>
    </submittedName>
</protein>
<name>A0ABU9K6F0_9BACI</name>
<comment type="caution">
    <text evidence="2">The sequence shown here is derived from an EMBL/GenBank/DDBJ whole genome shotgun (WGS) entry which is preliminary data.</text>
</comment>
<dbReference type="RefSeq" id="WP_341981124.1">
    <property type="nucleotide sequence ID" value="NZ_JBBYAF010000006.1"/>
</dbReference>
<accession>A0ABU9K6F0</accession>
<dbReference type="Pfam" id="PF09826">
    <property type="entry name" value="Beta_propel"/>
    <property type="match status" value="1"/>
</dbReference>
<proteinExistence type="predicted"/>
<evidence type="ECO:0000313" key="3">
    <source>
        <dbReference type="Proteomes" id="UP001389717"/>
    </source>
</evidence>
<sequence length="724" mass="81368">MKKLYLVILAGVVLCAAIGVFLYLQKPSVVAEGSVDGRLVVMDENSWSLHFSDPVKETTINNETIEVSDSDGNPVEVRYELSRDRKTLHIHPPDAGYPEEPRHFILSITSGVKTNLGFSYGGDTKLTFAVTEDIPSIASKRELTEYFQTIIKKQKVEQKNEKFSLFGRSEAESSEDKATSGGGEGSGSGHSETNNQVQGVDEGDIVKTDGTYMYQVVNQELVISKAVPADSMEITSKLKFEENIQPLHLFLDKDKVVVLGNSWSHEAVEAAVKTMPRPINGSTVAMIYDVSNKKNPSLIRKVAVEGHYMTSRKIEGTIYFVSNLYPDYWLAGKNPEIDLRPRVMDSLEGEDARAIPATRIKYFPQSEQPNYTMIAALDIENPKAGFNVQTYLGSGNAIYMSKENLYIAVDKMEDASRWDVSSTEVYKFGVKDSEIAYKASGKVPGRILNQFSMDEHEGYFRIATTDGEVWNDDKPSSNALYILDENMKKTGEVTNLAKGERIYSVRFMGDKAYIVTFKQVDPLFVIDTADPEQPKVLGELKIPGFSTYLHPIDENHLIGFGFDTKIMDDGKSFNEEPRIIRSGMKISLFDITDFHNPKEADTEIIGGRGTHSYLLDDHKALFHEPARNLYGFPISVYHDKEGSEYEQVFDYQGALLYEITPEKGIELKAKLAGDDKGQKEIYETWENNIQRLLYIDDYVYTLSNSKIDSYSLDDFTKESSLLLQ</sequence>
<keyword evidence="3" id="KW-1185">Reference proteome</keyword>
<gene>
    <name evidence="2" type="ORF">AAEO50_05030</name>
</gene>